<protein>
    <submittedName>
        <fullName evidence="1">Uncharacterized protein</fullName>
    </submittedName>
</protein>
<comment type="caution">
    <text evidence="1">The sequence shown here is derived from an EMBL/GenBank/DDBJ whole genome shotgun (WGS) entry which is preliminary data.</text>
</comment>
<name>A0A1Y3EPK0_9BILA</name>
<dbReference type="Proteomes" id="UP000243006">
    <property type="component" value="Unassembled WGS sequence"/>
</dbReference>
<dbReference type="EMBL" id="LVZM01008375">
    <property type="protein sequence ID" value="OUC45776.1"/>
    <property type="molecule type" value="Genomic_DNA"/>
</dbReference>
<dbReference type="AlphaFoldDB" id="A0A1Y3EPK0"/>
<reference evidence="1 2" key="1">
    <citation type="submission" date="2015-04" db="EMBL/GenBank/DDBJ databases">
        <title>Draft genome of the roundworm Trichinella nativa.</title>
        <authorList>
            <person name="Mitreva M."/>
        </authorList>
    </citation>
    <scope>NUCLEOTIDE SEQUENCE [LARGE SCALE GENOMIC DNA]</scope>
    <source>
        <strain evidence="1 2">ISS45</strain>
    </source>
</reference>
<evidence type="ECO:0000313" key="1">
    <source>
        <dbReference type="EMBL" id="OUC45776.1"/>
    </source>
</evidence>
<sequence>MRLQKHETNLLESLLLWQAEVDKILERMDVCPVCLSYTTSEGHLPSKKCYQCKHQFHGNSGSSPLTGLPVHFAGNCLCRTF</sequence>
<organism evidence="1 2">
    <name type="scientific">Trichinella nativa</name>
    <dbReference type="NCBI Taxonomy" id="6335"/>
    <lineage>
        <taxon>Eukaryota</taxon>
        <taxon>Metazoa</taxon>
        <taxon>Ecdysozoa</taxon>
        <taxon>Nematoda</taxon>
        <taxon>Enoplea</taxon>
        <taxon>Dorylaimia</taxon>
        <taxon>Trichinellida</taxon>
        <taxon>Trichinellidae</taxon>
        <taxon>Trichinella</taxon>
    </lineage>
</organism>
<gene>
    <name evidence="1" type="ORF">D917_08220</name>
</gene>
<accession>A0A1Y3EPK0</accession>
<proteinExistence type="predicted"/>
<evidence type="ECO:0000313" key="2">
    <source>
        <dbReference type="Proteomes" id="UP000243006"/>
    </source>
</evidence>